<evidence type="ECO:0000256" key="4">
    <source>
        <dbReference type="ARBA" id="ARBA00022833"/>
    </source>
</evidence>
<keyword evidence="3" id="KW-0479">Metal-binding</keyword>
<keyword evidence="2" id="KW-0235">DNA replication</keyword>
<evidence type="ECO:0000256" key="2">
    <source>
        <dbReference type="ARBA" id="ARBA00022705"/>
    </source>
</evidence>
<dbReference type="Proteomes" id="UP001579974">
    <property type="component" value="Unassembled WGS sequence"/>
</dbReference>
<feature type="region of interest" description="Disordered" evidence="6">
    <location>
        <begin position="44"/>
        <end position="64"/>
    </location>
</feature>
<evidence type="ECO:0000313" key="8">
    <source>
        <dbReference type="Proteomes" id="UP001579974"/>
    </source>
</evidence>
<proteinExistence type="predicted"/>
<dbReference type="Pfam" id="PF06156">
    <property type="entry name" value="YabA"/>
    <property type="match status" value="1"/>
</dbReference>
<name>A0ABV5AE47_9BACL</name>
<evidence type="ECO:0000256" key="5">
    <source>
        <dbReference type="ARBA" id="ARBA00022880"/>
    </source>
</evidence>
<keyword evidence="8" id="KW-1185">Reference proteome</keyword>
<reference evidence="7 8" key="1">
    <citation type="journal article" date="2024" name="Int. J. Mol. Sci.">
        <title>Exploration of Alicyclobacillus spp. Genome in Search of Antibiotic Resistance.</title>
        <authorList>
            <person name="Bucka-Kolendo J."/>
            <person name="Kiousi D.E."/>
            <person name="Dekowska A."/>
            <person name="Mikolajczuk-Szczyrba A."/>
            <person name="Karadedos D.M."/>
            <person name="Michael P."/>
            <person name="Galanis A."/>
            <person name="Sokolowska B."/>
        </authorList>
    </citation>
    <scope>NUCLEOTIDE SEQUENCE [LARGE SCALE GENOMIC DNA]</scope>
    <source>
        <strain evidence="7 8">KKP 3000</strain>
    </source>
</reference>
<organism evidence="7 8">
    <name type="scientific">Alicyclobacillus fastidiosus</name>
    <dbReference type="NCBI Taxonomy" id="392011"/>
    <lineage>
        <taxon>Bacteria</taxon>
        <taxon>Bacillati</taxon>
        <taxon>Bacillota</taxon>
        <taxon>Bacilli</taxon>
        <taxon>Bacillales</taxon>
        <taxon>Alicyclobacillaceae</taxon>
        <taxon>Alicyclobacillus</taxon>
    </lineage>
</organism>
<keyword evidence="5" id="KW-0236">DNA replication inhibitor</keyword>
<dbReference type="InterPro" id="IPR010377">
    <property type="entry name" value="YabA"/>
</dbReference>
<protein>
    <submittedName>
        <fullName evidence="7">DNA replication initiation control protein YabA</fullName>
    </submittedName>
</protein>
<evidence type="ECO:0000313" key="7">
    <source>
        <dbReference type="EMBL" id="MFB5190505.1"/>
    </source>
</evidence>
<evidence type="ECO:0000256" key="3">
    <source>
        <dbReference type="ARBA" id="ARBA00022723"/>
    </source>
</evidence>
<dbReference type="PIRSF" id="PIRSF021439">
    <property type="entry name" value="DUF972"/>
    <property type="match status" value="1"/>
</dbReference>
<dbReference type="EMBL" id="JBDXSU010000006">
    <property type="protein sequence ID" value="MFB5190505.1"/>
    <property type="molecule type" value="Genomic_DNA"/>
</dbReference>
<evidence type="ECO:0000256" key="1">
    <source>
        <dbReference type="ARBA" id="ARBA00022490"/>
    </source>
</evidence>
<dbReference type="RefSeq" id="WP_275474868.1">
    <property type="nucleotide sequence ID" value="NZ_CP162940.1"/>
</dbReference>
<keyword evidence="1" id="KW-0963">Cytoplasm</keyword>
<keyword evidence="4" id="KW-0862">Zinc</keyword>
<evidence type="ECO:0000256" key="6">
    <source>
        <dbReference type="SAM" id="MobiDB-lite"/>
    </source>
</evidence>
<comment type="caution">
    <text evidence="7">The sequence shown here is derived from an EMBL/GenBank/DDBJ whole genome shotgun (WGS) entry which is preliminary data.</text>
</comment>
<accession>A0ABV5AE47</accession>
<gene>
    <name evidence="7" type="ORF">KKP3000_003971</name>
</gene>
<feature type="compositionally biased region" description="Polar residues" evidence="6">
    <location>
        <begin position="50"/>
        <end position="64"/>
    </location>
</feature>
<sequence>MDKQSLFVQVANLEERIGELYVELGTLKQKIQDLIEENQRLERENEHFQQESLGKQSANGPGSAQDNLTRIYREGFHICNVKYGSLRTEGECLFCLSFIQKT</sequence>